<sequence length="122" mass="13897">MNKRATLVYEGVKELDRSRTYKSLLSGETGEQIRAILTISWHDDWRFAQDVCFKYARHTDYSVRNIAIVGIGHIARIHGAIEIGSVLALLADLRHLGHHHGSVEDMLSDIMVYVARQGRREI</sequence>
<evidence type="ECO:0000313" key="1">
    <source>
        <dbReference type="EMBL" id="RAZ88458.1"/>
    </source>
</evidence>
<dbReference type="CDD" id="cd20694">
    <property type="entry name" value="CdiI_Ct-like"/>
    <property type="match status" value="1"/>
</dbReference>
<dbReference type="Proteomes" id="UP000251558">
    <property type="component" value="Unassembled WGS sequence"/>
</dbReference>
<keyword evidence="2" id="KW-1185">Reference proteome</keyword>
<proteinExistence type="predicted"/>
<dbReference type="AlphaFoldDB" id="A0A330HL94"/>
<reference evidence="1 2" key="1">
    <citation type="submission" date="2018-07" db="EMBL/GenBank/DDBJ databases">
        <title>Diversity of Mesorhizobium strains in Brazil.</title>
        <authorList>
            <person name="Helene L.C.F."/>
            <person name="Dall'Agnol R."/>
            <person name="Delamuta J.R.M."/>
            <person name="Hungria M."/>
        </authorList>
    </citation>
    <scope>NUCLEOTIDE SEQUENCE [LARGE SCALE GENOMIC DNA]</scope>
    <source>
        <strain evidence="1 2">AC99b</strain>
    </source>
</reference>
<organism evidence="1 2">
    <name type="scientific">Mesorhizobium hawassense</name>
    <dbReference type="NCBI Taxonomy" id="1209954"/>
    <lineage>
        <taxon>Bacteria</taxon>
        <taxon>Pseudomonadati</taxon>
        <taxon>Pseudomonadota</taxon>
        <taxon>Alphaproteobacteria</taxon>
        <taxon>Hyphomicrobiales</taxon>
        <taxon>Phyllobacteriaceae</taxon>
        <taxon>Mesorhizobium</taxon>
    </lineage>
</organism>
<dbReference type="InterPro" id="IPR049796">
    <property type="entry name" value="CdiI_Ct-like"/>
</dbReference>
<dbReference type="OrthoDB" id="3695133at2"/>
<gene>
    <name evidence="1" type="ORF">DPM33_23295</name>
</gene>
<evidence type="ECO:0000313" key="2">
    <source>
        <dbReference type="Proteomes" id="UP000251558"/>
    </source>
</evidence>
<comment type="caution">
    <text evidence="1">The sequence shown here is derived from an EMBL/GenBank/DDBJ whole genome shotgun (WGS) entry which is preliminary data.</text>
</comment>
<dbReference type="RefSeq" id="WP_112099746.1">
    <property type="nucleotide sequence ID" value="NZ_QMBP01000012.1"/>
</dbReference>
<dbReference type="EMBL" id="QMBP01000012">
    <property type="protein sequence ID" value="RAZ88458.1"/>
    <property type="molecule type" value="Genomic_DNA"/>
</dbReference>
<evidence type="ECO:0008006" key="3">
    <source>
        <dbReference type="Google" id="ProtNLM"/>
    </source>
</evidence>
<name>A0A330HL94_9HYPH</name>
<accession>A0A330HL94</accession>
<protein>
    <recommendedName>
        <fullName evidence="3">HEAT repeat domain-containing protein</fullName>
    </recommendedName>
</protein>